<organism evidence="2 3">
    <name type="scientific">Mortierella polycephala</name>
    <dbReference type="NCBI Taxonomy" id="41804"/>
    <lineage>
        <taxon>Eukaryota</taxon>
        <taxon>Fungi</taxon>
        <taxon>Fungi incertae sedis</taxon>
        <taxon>Mucoromycota</taxon>
        <taxon>Mortierellomycotina</taxon>
        <taxon>Mortierellomycetes</taxon>
        <taxon>Mortierellales</taxon>
        <taxon>Mortierellaceae</taxon>
        <taxon>Mortierella</taxon>
    </lineage>
</organism>
<dbReference type="EMBL" id="JAAAJA010000317">
    <property type="protein sequence ID" value="KAG0256094.1"/>
    <property type="molecule type" value="Genomic_DNA"/>
</dbReference>
<proteinExistence type="predicted"/>
<evidence type="ECO:0000313" key="3">
    <source>
        <dbReference type="Proteomes" id="UP000726737"/>
    </source>
</evidence>
<protein>
    <submittedName>
        <fullName evidence="2">Uncharacterized protein</fullName>
    </submittedName>
</protein>
<evidence type="ECO:0000313" key="2">
    <source>
        <dbReference type="EMBL" id="KAG0256094.1"/>
    </source>
</evidence>
<dbReference type="AlphaFoldDB" id="A0A9P6U1X1"/>
<feature type="region of interest" description="Disordered" evidence="1">
    <location>
        <begin position="21"/>
        <end position="59"/>
    </location>
</feature>
<gene>
    <name evidence="2" type="ORF">BG011_004757</name>
</gene>
<evidence type="ECO:0000256" key="1">
    <source>
        <dbReference type="SAM" id="MobiDB-lite"/>
    </source>
</evidence>
<dbReference type="Proteomes" id="UP000726737">
    <property type="component" value="Unassembled WGS sequence"/>
</dbReference>
<comment type="caution">
    <text evidence="2">The sequence shown here is derived from an EMBL/GenBank/DDBJ whole genome shotgun (WGS) entry which is preliminary data.</text>
</comment>
<keyword evidence="3" id="KW-1185">Reference proteome</keyword>
<reference evidence="2" key="1">
    <citation type="journal article" date="2020" name="Fungal Divers.">
        <title>Resolving the Mortierellaceae phylogeny through synthesis of multi-gene phylogenetics and phylogenomics.</title>
        <authorList>
            <person name="Vandepol N."/>
            <person name="Liber J."/>
            <person name="Desiro A."/>
            <person name="Na H."/>
            <person name="Kennedy M."/>
            <person name="Barry K."/>
            <person name="Grigoriev I.V."/>
            <person name="Miller A.N."/>
            <person name="O'Donnell K."/>
            <person name="Stajich J.E."/>
            <person name="Bonito G."/>
        </authorList>
    </citation>
    <scope>NUCLEOTIDE SEQUENCE</scope>
    <source>
        <strain evidence="2">KOD948</strain>
    </source>
</reference>
<dbReference type="OrthoDB" id="2429576at2759"/>
<sequence>MISQPIYESSNQNMASIHILNSSNNNVPQGTTSPSSALSPNIATPNSAPVPSATASMSSITPQEYAVKLDHLDTSVAAAVAASWPTRHFGGAEIPIGFEPSPEQLIQQQMLSQSRSLIMQNMAARELMNDNLRMTGKHGTQLISH</sequence>
<accession>A0A9P6U1X1</accession>
<name>A0A9P6U1X1_9FUNG</name>